<evidence type="ECO:0000313" key="2">
    <source>
        <dbReference type="Proteomes" id="UP000245911"/>
    </source>
</evidence>
<organism evidence="1 2">
    <name type="scientific">Pararhodobacter oceanensis</name>
    <dbReference type="NCBI Taxonomy" id="2172121"/>
    <lineage>
        <taxon>Bacteria</taxon>
        <taxon>Pseudomonadati</taxon>
        <taxon>Pseudomonadota</taxon>
        <taxon>Alphaproteobacteria</taxon>
        <taxon>Rhodobacterales</taxon>
        <taxon>Paracoccaceae</taxon>
        <taxon>Pararhodobacter</taxon>
    </lineage>
</organism>
<dbReference type="InterPro" id="IPR029058">
    <property type="entry name" value="AB_hydrolase_fold"/>
</dbReference>
<dbReference type="AlphaFoldDB" id="A0A2T8HRN1"/>
<gene>
    <name evidence="1" type="ORF">DDE20_13285</name>
</gene>
<dbReference type="SUPFAM" id="SSF53474">
    <property type="entry name" value="alpha/beta-Hydrolases"/>
    <property type="match status" value="1"/>
</dbReference>
<dbReference type="Gene3D" id="3.40.50.1820">
    <property type="entry name" value="alpha/beta hydrolase"/>
    <property type="match status" value="1"/>
</dbReference>
<keyword evidence="1" id="KW-0378">Hydrolase</keyword>
<dbReference type="Proteomes" id="UP000245911">
    <property type="component" value="Unassembled WGS sequence"/>
</dbReference>
<dbReference type="RefSeq" id="WP_116559007.1">
    <property type="nucleotide sequence ID" value="NZ_QDKM01000006.1"/>
</dbReference>
<protein>
    <submittedName>
        <fullName evidence="1">Alpha/beta hydrolase</fullName>
    </submittedName>
</protein>
<reference evidence="1 2" key="1">
    <citation type="submission" date="2018-04" db="EMBL/GenBank/DDBJ databases">
        <title>Pararhodobacter oceanense sp. nov., isolated from marine intertidal sediment.</title>
        <authorList>
            <person name="Wang X.-L."/>
            <person name="Du Z.-J."/>
        </authorList>
    </citation>
    <scope>NUCLEOTIDE SEQUENCE [LARGE SCALE GENOMIC DNA]</scope>
    <source>
        <strain evidence="1 2">AM505</strain>
    </source>
</reference>
<comment type="caution">
    <text evidence="1">The sequence shown here is derived from an EMBL/GenBank/DDBJ whole genome shotgun (WGS) entry which is preliminary data.</text>
</comment>
<evidence type="ECO:0000313" key="1">
    <source>
        <dbReference type="EMBL" id="PVH28091.1"/>
    </source>
</evidence>
<proteinExistence type="predicted"/>
<keyword evidence="2" id="KW-1185">Reference proteome</keyword>
<sequence length="395" mass="43433">MTDRQKHKFTRLPLIIQYPEALKNAETYGFVGTQGMVNLEGQLLRPEGVAAKTVLLIMHPATTLQLLPVPIALAEAGFHVICGNSRYARFDASLIMEKVARDMGAYIDHAKNVLGYEKVVLLGWSGGASLSLFYQSQAESPDITHTPAGDLYDLTQAGLIPADGVMMVAAHASRARTLSEWLDPSVIDESDPYTRDPELDIYDPMGAPPPPYSADFIATFRAAQLARMRRITAWARDELERLNAAGGAEFERSFVTHRTMADLRWLDPNVDPNDRVPQTCYLGNPEAANVNPVGIGRYSSLRSWLSQWSVDDSRCDAVVSAAKISVPLMVIENSADDGAPASHSRMVYEAAAQTRREMHVIKGATHYYKGQPEKLQECLDLISGWLAQTGLTSSL</sequence>
<dbReference type="OrthoDB" id="2062670at2"/>
<accession>A0A2T8HRN1</accession>
<dbReference type="GO" id="GO:0016787">
    <property type="term" value="F:hydrolase activity"/>
    <property type="evidence" value="ECO:0007669"/>
    <property type="project" value="UniProtKB-KW"/>
</dbReference>
<dbReference type="EMBL" id="QDKM01000006">
    <property type="protein sequence ID" value="PVH28091.1"/>
    <property type="molecule type" value="Genomic_DNA"/>
</dbReference>
<name>A0A2T8HRN1_9RHOB</name>